<dbReference type="SUPFAM" id="SSF48371">
    <property type="entry name" value="ARM repeat"/>
    <property type="match status" value="1"/>
</dbReference>
<evidence type="ECO:0000313" key="7">
    <source>
        <dbReference type="Proteomes" id="UP000095751"/>
    </source>
</evidence>
<protein>
    <recommendedName>
        <fullName evidence="5">MI domain-containing protein</fullName>
    </recommendedName>
</protein>
<feature type="domain" description="MI" evidence="5">
    <location>
        <begin position="641"/>
        <end position="758"/>
    </location>
</feature>
<dbReference type="AlphaFoldDB" id="A0A1E7FKH7"/>
<dbReference type="Pfam" id="PF02854">
    <property type="entry name" value="MIF4G"/>
    <property type="match status" value="1"/>
</dbReference>
<feature type="compositionally biased region" description="Acidic residues" evidence="4">
    <location>
        <begin position="237"/>
        <end position="253"/>
    </location>
</feature>
<feature type="region of interest" description="Disordered" evidence="4">
    <location>
        <begin position="63"/>
        <end position="114"/>
    </location>
</feature>
<feature type="compositionally biased region" description="Acidic residues" evidence="4">
    <location>
        <begin position="70"/>
        <end position="81"/>
    </location>
</feature>
<dbReference type="PROSITE" id="PS51366">
    <property type="entry name" value="MI"/>
    <property type="match status" value="1"/>
</dbReference>
<dbReference type="InterPro" id="IPR003890">
    <property type="entry name" value="MIF4G-like_typ-3"/>
</dbReference>
<dbReference type="SMART" id="SM00543">
    <property type="entry name" value="MIF4G"/>
    <property type="match status" value="1"/>
</dbReference>
<dbReference type="InterPro" id="IPR003891">
    <property type="entry name" value="Initiation_fac_eIF4g_MI"/>
</dbReference>
<dbReference type="KEGG" id="fcy:FRACYDRAFT_168293"/>
<reference evidence="6 7" key="1">
    <citation type="submission" date="2016-09" db="EMBL/GenBank/DDBJ databases">
        <title>Extensive genetic diversity and differential bi-allelic expression allows diatom success in the polar Southern Ocean.</title>
        <authorList>
            <consortium name="DOE Joint Genome Institute"/>
            <person name="Mock T."/>
            <person name="Otillar R.P."/>
            <person name="Strauss J."/>
            <person name="Dupont C."/>
            <person name="Frickenhaus S."/>
            <person name="Maumus F."/>
            <person name="Mcmullan M."/>
            <person name="Sanges R."/>
            <person name="Schmutz J."/>
            <person name="Toseland A."/>
            <person name="Valas R."/>
            <person name="Veluchamy A."/>
            <person name="Ward B.J."/>
            <person name="Allen A."/>
            <person name="Barry K."/>
            <person name="Falciatore A."/>
            <person name="Ferrante M."/>
            <person name="Fortunato A.E."/>
            <person name="Gloeckner G."/>
            <person name="Gruber A."/>
            <person name="Hipkin R."/>
            <person name="Janech M."/>
            <person name="Kroth P."/>
            <person name="Leese F."/>
            <person name="Lindquist E."/>
            <person name="Lyon B.R."/>
            <person name="Martin J."/>
            <person name="Mayer C."/>
            <person name="Parker M."/>
            <person name="Quesneville H."/>
            <person name="Raymond J."/>
            <person name="Uhlig C."/>
            <person name="Valentin K.U."/>
            <person name="Worden A.Z."/>
            <person name="Armbrust E.V."/>
            <person name="Bowler C."/>
            <person name="Green B."/>
            <person name="Moulton V."/>
            <person name="Van Oosterhout C."/>
            <person name="Grigoriev I."/>
        </authorList>
    </citation>
    <scope>NUCLEOTIDE SEQUENCE [LARGE SCALE GENOMIC DNA]</scope>
    <source>
        <strain evidence="6 7">CCMP1102</strain>
    </source>
</reference>
<keyword evidence="3" id="KW-0539">Nucleus</keyword>
<sequence length="858" mass="97223">MHPDDIEIAELEKKLGITGTGKNKKKSKEKLNKEYAKLEGYGDNFGDFLDDLDDLVKRVNTTTTATASNQEEEYSSDEDSNFENKEDDHDDDDDVVPSNNFDPVMSDAIRRDEEEIADLERKLGLGKRKEKQKLHKEYSKLEGYGDDFGEFLDGLDDMMVRVRQPNNTDYDQDDSVMNKNDLESEDDELVPMKDSILEEAEMLQNENDSDSDSDSVSETEDQTEEDQAESDSKETDNGTDDSDEDEDDDEEEEKREPDHDVADTYQPTKGEDIYGNTIDSNSSGDKKPSKYVPPHLRKKQSDGGDDEGEKEQRRAILRSLNNSLNRLSEDTLISISKQISQLYSSYPTPIVHELIWKNAKDVCIATPMLMVGLIPVYTACIAGVHILTGDTVQVGESILESVVADLWDRLGSYRKETSDDIDSSQKEIESKHICNLILFIGYLFNYNIIHCSFIYDIIRNLIENFSEVDIECLLILLSHCGRALRSDDPLALKEIVLLVQKKKMQNTKLSSSSRTDYMVSAIMDLKNNRRKREDTTLTETSAKFRKVLGRIKAAAAKSGVSKSSSEASLRISLDDILNADTKGRWWKVGASWVGNQFRFSEDPQQEASGPDKGTALVPLNTEDAGDEKLLKLASKLRMNTDQKRAIFCIIMGGTDCEDTFEKLCRSSMLQNRSERDTVRVLMECCGNEKAYNKFYGHLAARICEYQPQTKFSLQLAYWDIFKQFDTTGARKGANLAKLLFHLVVTHQALRIFPVIKTIDLSDDEMDEATMIFLTILFSTILDHFDDPSGAKALFARHTRRSDERNSNDDGDEGIRAGLLVFFMETLKSSPKNTKGSRFRRNFKVIVKELDTDGFDDMF</sequence>
<comment type="similarity">
    <text evidence="2">Belongs to the CWC22 family.</text>
</comment>
<dbReference type="GO" id="GO:0003723">
    <property type="term" value="F:RNA binding"/>
    <property type="evidence" value="ECO:0007669"/>
    <property type="project" value="InterPro"/>
</dbReference>
<comment type="subcellular location">
    <subcellularLocation>
        <location evidence="1">Nucleus</location>
        <location evidence="1">Nucleolus</location>
    </subcellularLocation>
</comment>
<evidence type="ECO:0000256" key="2">
    <source>
        <dbReference type="ARBA" id="ARBA00006856"/>
    </source>
</evidence>
<feature type="compositionally biased region" description="Acidic residues" evidence="4">
    <location>
        <begin position="197"/>
        <end position="229"/>
    </location>
</feature>
<dbReference type="EMBL" id="KV784356">
    <property type="protein sequence ID" value="OEU18656.1"/>
    <property type="molecule type" value="Genomic_DNA"/>
</dbReference>
<dbReference type="InParanoid" id="A0A1E7FKH7"/>
<dbReference type="OrthoDB" id="10260961at2759"/>
<dbReference type="SMART" id="SM00544">
    <property type="entry name" value="MA3"/>
    <property type="match status" value="1"/>
</dbReference>
<feature type="region of interest" description="Disordered" evidence="4">
    <location>
        <begin position="163"/>
        <end position="312"/>
    </location>
</feature>
<keyword evidence="7" id="KW-1185">Reference proteome</keyword>
<organism evidence="6 7">
    <name type="scientific">Fragilariopsis cylindrus CCMP1102</name>
    <dbReference type="NCBI Taxonomy" id="635003"/>
    <lineage>
        <taxon>Eukaryota</taxon>
        <taxon>Sar</taxon>
        <taxon>Stramenopiles</taxon>
        <taxon>Ochrophyta</taxon>
        <taxon>Bacillariophyta</taxon>
        <taxon>Bacillariophyceae</taxon>
        <taxon>Bacillariophycidae</taxon>
        <taxon>Bacillariales</taxon>
        <taxon>Bacillariaceae</taxon>
        <taxon>Fragilariopsis</taxon>
    </lineage>
</organism>
<evidence type="ECO:0000256" key="1">
    <source>
        <dbReference type="ARBA" id="ARBA00004604"/>
    </source>
</evidence>
<evidence type="ECO:0000256" key="3">
    <source>
        <dbReference type="ARBA" id="ARBA00023242"/>
    </source>
</evidence>
<proteinExistence type="inferred from homology"/>
<evidence type="ECO:0000259" key="5">
    <source>
        <dbReference type="PROSITE" id="PS51366"/>
    </source>
</evidence>
<dbReference type="InterPro" id="IPR050781">
    <property type="entry name" value="CWC22_splicing_factor"/>
</dbReference>
<dbReference type="GO" id="GO:0042274">
    <property type="term" value="P:ribosomal small subunit biogenesis"/>
    <property type="evidence" value="ECO:0007669"/>
    <property type="project" value="TreeGrafter"/>
</dbReference>
<name>A0A1E7FKH7_9STRA</name>
<feature type="region of interest" description="Disordered" evidence="4">
    <location>
        <begin position="1"/>
        <end position="29"/>
    </location>
</feature>
<feature type="compositionally biased region" description="Basic and acidic residues" evidence="4">
    <location>
        <begin position="1"/>
        <end position="15"/>
    </location>
</feature>
<dbReference type="PANTHER" id="PTHR18034">
    <property type="entry name" value="CELL CYCLE CONTROL PROTEIN CWF22-RELATED"/>
    <property type="match status" value="1"/>
</dbReference>
<dbReference type="PANTHER" id="PTHR18034:SF4">
    <property type="entry name" value="NUCLEOLAR MIF4G DOMAIN-CONTAINING PROTEIN 1"/>
    <property type="match status" value="1"/>
</dbReference>
<gene>
    <name evidence="6" type="ORF">FRACYDRAFT_168293</name>
</gene>
<dbReference type="Pfam" id="PF02847">
    <property type="entry name" value="MA3"/>
    <property type="match status" value="1"/>
</dbReference>
<evidence type="ECO:0000256" key="4">
    <source>
        <dbReference type="SAM" id="MobiDB-lite"/>
    </source>
</evidence>
<dbReference type="Proteomes" id="UP000095751">
    <property type="component" value="Unassembled WGS sequence"/>
</dbReference>
<accession>A0A1E7FKH7</accession>
<dbReference type="GO" id="GO:0005730">
    <property type="term" value="C:nucleolus"/>
    <property type="evidence" value="ECO:0007669"/>
    <property type="project" value="UniProtKB-SubCell"/>
</dbReference>
<dbReference type="InterPro" id="IPR016024">
    <property type="entry name" value="ARM-type_fold"/>
</dbReference>
<evidence type="ECO:0000313" key="6">
    <source>
        <dbReference type="EMBL" id="OEU18656.1"/>
    </source>
</evidence>
<dbReference type="Gene3D" id="1.25.40.180">
    <property type="match status" value="1"/>
</dbReference>